<dbReference type="EMBL" id="JALBCA010000069">
    <property type="protein sequence ID" value="KAI2384655.1"/>
    <property type="molecule type" value="Genomic_DNA"/>
</dbReference>
<accession>A0ACB8UTS7</accession>
<comment type="caution">
    <text evidence="1">The sequence shown here is derived from an EMBL/GenBank/DDBJ whole genome shotgun (WGS) entry which is preliminary data.</text>
</comment>
<gene>
    <name evidence="1" type="ORF">LOY88_004500</name>
</gene>
<name>A0ACB8UTS7_9EURO</name>
<reference evidence="1" key="1">
    <citation type="journal article" date="2022" name="bioRxiv">
        <title>Population genetic analysis of Ophidiomyces ophidiicola, the causative agent of snake fungal disease, indicates recent introductions to the USA.</title>
        <authorList>
            <person name="Ladner J.T."/>
            <person name="Palmer J.M."/>
            <person name="Ettinger C.L."/>
            <person name="Stajich J.E."/>
            <person name="Farrell T.M."/>
            <person name="Glorioso B.M."/>
            <person name="Lawson B."/>
            <person name="Price S.J."/>
            <person name="Stengle A.G."/>
            <person name="Grear D.A."/>
            <person name="Lorch J.M."/>
        </authorList>
    </citation>
    <scope>NUCLEOTIDE SEQUENCE</scope>
    <source>
        <strain evidence="1">NWHC 24266-5</strain>
    </source>
</reference>
<protein>
    <submittedName>
        <fullName evidence="1">Uncharacterized protein</fullName>
    </submittedName>
</protein>
<organism evidence="1">
    <name type="scientific">Ophidiomyces ophidiicola</name>
    <dbReference type="NCBI Taxonomy" id="1387563"/>
    <lineage>
        <taxon>Eukaryota</taxon>
        <taxon>Fungi</taxon>
        <taxon>Dikarya</taxon>
        <taxon>Ascomycota</taxon>
        <taxon>Pezizomycotina</taxon>
        <taxon>Eurotiomycetes</taxon>
        <taxon>Eurotiomycetidae</taxon>
        <taxon>Onygenales</taxon>
        <taxon>Onygenaceae</taxon>
        <taxon>Ophidiomyces</taxon>
    </lineage>
</organism>
<evidence type="ECO:0000313" key="1">
    <source>
        <dbReference type="EMBL" id="KAI2384655.1"/>
    </source>
</evidence>
<sequence>MALDLEKQYLFYGAYHHNPVNIAIHIICVPVIMFCIFLWVASAGPLFFVPELLDFKCFPPNAASIAGFSYASLYVVLEPIAGILLAPLLLGGTALVNYLNNSYGSAAVYWSLWIQAGAWIFQIVGHAIFERRSPAFVDNVVQALFLAPLFVWLEILFSFGYRPNLKARLDKAVNAELARLNSIKKSSNIKAM</sequence>
<proteinExistence type="predicted"/>